<accession>A0A0C3Q593</accession>
<dbReference type="AlphaFoldDB" id="A0A0C3Q593"/>
<evidence type="ECO:0000313" key="3">
    <source>
        <dbReference type="Proteomes" id="UP000054248"/>
    </source>
</evidence>
<dbReference type="InterPro" id="IPR012337">
    <property type="entry name" value="RNaseH-like_sf"/>
</dbReference>
<evidence type="ECO:0000259" key="1">
    <source>
        <dbReference type="Pfam" id="PF05699"/>
    </source>
</evidence>
<dbReference type="Proteomes" id="UP000054248">
    <property type="component" value="Unassembled WGS sequence"/>
</dbReference>
<dbReference type="Pfam" id="PF05699">
    <property type="entry name" value="Dimer_Tnp_hAT"/>
    <property type="match status" value="1"/>
</dbReference>
<evidence type="ECO:0000313" key="2">
    <source>
        <dbReference type="EMBL" id="KIO18681.1"/>
    </source>
</evidence>
<dbReference type="HOGENOM" id="CLU_2293772_0_0_1"/>
<dbReference type="STRING" id="1051891.A0A0C3Q593"/>
<sequence>MFQESEDDGELVRYLSVPPSLHPSSGGPTALEFWKMHASEYPQLSKMAIDYLAIQGSATPVERVWSSAGKTDTKRCNRSHPLALKPSNFSKLVIAVAARSA</sequence>
<dbReference type="EMBL" id="KN823269">
    <property type="protein sequence ID" value="KIO18681.1"/>
    <property type="molecule type" value="Genomic_DNA"/>
</dbReference>
<dbReference type="GO" id="GO:0046983">
    <property type="term" value="F:protein dimerization activity"/>
    <property type="evidence" value="ECO:0007669"/>
    <property type="project" value="InterPro"/>
</dbReference>
<feature type="domain" description="HAT C-terminal dimerisation" evidence="1">
    <location>
        <begin position="11"/>
        <end position="82"/>
    </location>
</feature>
<dbReference type="OrthoDB" id="2767002at2759"/>
<dbReference type="InterPro" id="IPR008906">
    <property type="entry name" value="HATC_C_dom"/>
</dbReference>
<protein>
    <recommendedName>
        <fullName evidence="1">HAT C-terminal dimerisation domain-containing protein</fullName>
    </recommendedName>
</protein>
<proteinExistence type="predicted"/>
<keyword evidence="3" id="KW-1185">Reference proteome</keyword>
<organism evidence="2 3">
    <name type="scientific">Tulasnella calospora MUT 4182</name>
    <dbReference type="NCBI Taxonomy" id="1051891"/>
    <lineage>
        <taxon>Eukaryota</taxon>
        <taxon>Fungi</taxon>
        <taxon>Dikarya</taxon>
        <taxon>Basidiomycota</taxon>
        <taxon>Agaricomycotina</taxon>
        <taxon>Agaricomycetes</taxon>
        <taxon>Cantharellales</taxon>
        <taxon>Tulasnellaceae</taxon>
        <taxon>Tulasnella</taxon>
    </lineage>
</organism>
<reference evidence="2 3" key="1">
    <citation type="submission" date="2014-04" db="EMBL/GenBank/DDBJ databases">
        <authorList>
            <consortium name="DOE Joint Genome Institute"/>
            <person name="Kuo A."/>
            <person name="Girlanda M."/>
            <person name="Perotto S."/>
            <person name="Kohler A."/>
            <person name="Nagy L.G."/>
            <person name="Floudas D."/>
            <person name="Copeland A."/>
            <person name="Barry K.W."/>
            <person name="Cichocki N."/>
            <person name="Veneault-Fourrey C."/>
            <person name="LaButti K."/>
            <person name="Lindquist E.A."/>
            <person name="Lipzen A."/>
            <person name="Lundell T."/>
            <person name="Morin E."/>
            <person name="Murat C."/>
            <person name="Sun H."/>
            <person name="Tunlid A."/>
            <person name="Henrissat B."/>
            <person name="Grigoriev I.V."/>
            <person name="Hibbett D.S."/>
            <person name="Martin F."/>
            <person name="Nordberg H.P."/>
            <person name="Cantor M.N."/>
            <person name="Hua S.X."/>
        </authorList>
    </citation>
    <scope>NUCLEOTIDE SEQUENCE [LARGE SCALE GENOMIC DNA]</scope>
    <source>
        <strain evidence="2 3">MUT 4182</strain>
    </source>
</reference>
<reference evidence="3" key="2">
    <citation type="submission" date="2015-01" db="EMBL/GenBank/DDBJ databases">
        <title>Evolutionary Origins and Diversification of the Mycorrhizal Mutualists.</title>
        <authorList>
            <consortium name="DOE Joint Genome Institute"/>
            <consortium name="Mycorrhizal Genomics Consortium"/>
            <person name="Kohler A."/>
            <person name="Kuo A."/>
            <person name="Nagy L.G."/>
            <person name="Floudas D."/>
            <person name="Copeland A."/>
            <person name="Barry K.W."/>
            <person name="Cichocki N."/>
            <person name="Veneault-Fourrey C."/>
            <person name="LaButti K."/>
            <person name="Lindquist E.A."/>
            <person name="Lipzen A."/>
            <person name="Lundell T."/>
            <person name="Morin E."/>
            <person name="Murat C."/>
            <person name="Riley R."/>
            <person name="Ohm R."/>
            <person name="Sun H."/>
            <person name="Tunlid A."/>
            <person name="Henrissat B."/>
            <person name="Grigoriev I.V."/>
            <person name="Hibbett D.S."/>
            <person name="Martin F."/>
        </authorList>
    </citation>
    <scope>NUCLEOTIDE SEQUENCE [LARGE SCALE GENOMIC DNA]</scope>
    <source>
        <strain evidence="3">MUT 4182</strain>
    </source>
</reference>
<gene>
    <name evidence="2" type="ORF">M407DRAFT_31665</name>
</gene>
<dbReference type="SUPFAM" id="SSF53098">
    <property type="entry name" value="Ribonuclease H-like"/>
    <property type="match status" value="1"/>
</dbReference>
<name>A0A0C3Q593_9AGAM</name>